<organism evidence="2 3">
    <name type="scientific">Roseateles paludis</name>
    <dbReference type="NCBI Taxonomy" id="3145238"/>
    <lineage>
        <taxon>Bacteria</taxon>
        <taxon>Pseudomonadati</taxon>
        <taxon>Pseudomonadota</taxon>
        <taxon>Betaproteobacteria</taxon>
        <taxon>Burkholderiales</taxon>
        <taxon>Sphaerotilaceae</taxon>
        <taxon>Roseateles</taxon>
    </lineage>
</organism>
<protein>
    <submittedName>
        <fullName evidence="2">GspMb/PilO family protein</fullName>
    </submittedName>
</protein>
<dbReference type="EMBL" id="JBDPZD010000006">
    <property type="protein sequence ID" value="MEO3693302.1"/>
    <property type="molecule type" value="Genomic_DNA"/>
</dbReference>
<gene>
    <name evidence="2" type="ORF">ABDJ85_17665</name>
</gene>
<evidence type="ECO:0000313" key="2">
    <source>
        <dbReference type="EMBL" id="MEO3693302.1"/>
    </source>
</evidence>
<name>A0ABV0G6E9_9BURK</name>
<dbReference type="Pfam" id="PF10741">
    <property type="entry name" value="T2SSM_b"/>
    <property type="match status" value="1"/>
</dbReference>
<dbReference type="InterPro" id="IPR034756">
    <property type="entry name" value="T2SSM_b"/>
</dbReference>
<keyword evidence="1" id="KW-0812">Transmembrane</keyword>
<sequence>MTPDTVQVQLAQLRSQWEESGLIRLGLWAALGTLCLYAVLAGFDAADAAVERSQGLRAEIQRFRSLTKDQEWPRRQEEVLGLRAAYDTTVWSEADLALSEAALQDWLRNAAQKLGLKLRDLAVVRAEADAKSASDLPAGYVVLRVRMSLEMQRTPLLSLLAEIGRQERRIVVERLTMRTLSQPATADIDLRVLARPGAAP</sequence>
<proteinExistence type="predicted"/>
<keyword evidence="1" id="KW-1133">Transmembrane helix</keyword>
<accession>A0ABV0G6E9</accession>
<comment type="caution">
    <text evidence="2">The sequence shown here is derived from an EMBL/GenBank/DDBJ whole genome shotgun (WGS) entry which is preliminary data.</text>
</comment>
<reference evidence="2 3" key="1">
    <citation type="submission" date="2024-05" db="EMBL/GenBank/DDBJ databases">
        <title>Roseateles sp. DJS-2-20 16S ribosomal RNA gene Genome sequencing and assembly.</title>
        <authorList>
            <person name="Woo H."/>
        </authorList>
    </citation>
    <scope>NUCLEOTIDE SEQUENCE [LARGE SCALE GENOMIC DNA]</scope>
    <source>
        <strain evidence="2 3">DJS-2-20</strain>
    </source>
</reference>
<keyword evidence="3" id="KW-1185">Reference proteome</keyword>
<dbReference type="RefSeq" id="WP_347706112.1">
    <property type="nucleotide sequence ID" value="NZ_JBDPZD010000006.1"/>
</dbReference>
<dbReference type="Proteomes" id="UP001495147">
    <property type="component" value="Unassembled WGS sequence"/>
</dbReference>
<feature type="transmembrane region" description="Helical" evidence="1">
    <location>
        <begin position="21"/>
        <end position="43"/>
    </location>
</feature>
<evidence type="ECO:0000313" key="3">
    <source>
        <dbReference type="Proteomes" id="UP001495147"/>
    </source>
</evidence>
<keyword evidence="1" id="KW-0472">Membrane</keyword>
<evidence type="ECO:0000256" key="1">
    <source>
        <dbReference type="SAM" id="Phobius"/>
    </source>
</evidence>